<dbReference type="Gene3D" id="2.170.130.30">
    <property type="match status" value="1"/>
</dbReference>
<evidence type="ECO:0000313" key="3">
    <source>
        <dbReference type="Proteomes" id="UP001460270"/>
    </source>
</evidence>
<dbReference type="GO" id="GO:0005615">
    <property type="term" value="C:extracellular space"/>
    <property type="evidence" value="ECO:0007669"/>
    <property type="project" value="TreeGrafter"/>
</dbReference>
<dbReference type="GO" id="GO:0031419">
    <property type="term" value="F:cobalamin binding"/>
    <property type="evidence" value="ECO:0007669"/>
    <property type="project" value="TreeGrafter"/>
</dbReference>
<dbReference type="PANTHER" id="PTHR10559">
    <property type="entry name" value="TRANSCOBALAMIN-1/GASTRIC INTRINSIC FACTOR"/>
    <property type="match status" value="1"/>
</dbReference>
<dbReference type="Proteomes" id="UP001460270">
    <property type="component" value="Unassembled WGS sequence"/>
</dbReference>
<accession>A0AAW0MS13</accession>
<evidence type="ECO:0000313" key="2">
    <source>
        <dbReference type="EMBL" id="KAK7883190.1"/>
    </source>
</evidence>
<dbReference type="InterPro" id="IPR051588">
    <property type="entry name" value="Cobalamin_Transport"/>
</dbReference>
<dbReference type="EMBL" id="JBBPFD010000021">
    <property type="protein sequence ID" value="KAK7883190.1"/>
    <property type="molecule type" value="Genomic_DNA"/>
</dbReference>
<dbReference type="AlphaFoldDB" id="A0AAW0MS13"/>
<sequence length="135" mass="15101">MAIHFSLSLLLLLVLCTVTFQSPHTSHTNITIVVTNSVTSGPSRTYSAYAVYRGSLFGAMKRLQQSDDFEFTYSEHPDYGPFVESVNGLAGDFSQRTYWQLKIRKPDGTIILADVGVGCYLPTFNDEIILNFTTY</sequence>
<keyword evidence="3" id="KW-1185">Reference proteome</keyword>
<gene>
    <name evidence="2" type="ORF">WMY93_029364</name>
</gene>
<protein>
    <recommendedName>
        <fullName evidence="4">DUF4430 domain-containing protein</fullName>
    </recommendedName>
</protein>
<evidence type="ECO:0008006" key="4">
    <source>
        <dbReference type="Google" id="ProtNLM"/>
    </source>
</evidence>
<reference evidence="3" key="1">
    <citation type="submission" date="2024-04" db="EMBL/GenBank/DDBJ databases">
        <title>Salinicola lusitanus LLJ914,a marine bacterium isolated from the Okinawa Trough.</title>
        <authorList>
            <person name="Li J."/>
        </authorList>
    </citation>
    <scope>NUCLEOTIDE SEQUENCE [LARGE SCALE GENOMIC DNA]</scope>
</reference>
<comment type="caution">
    <text evidence="2">The sequence shown here is derived from an EMBL/GenBank/DDBJ whole genome shotgun (WGS) entry which is preliminary data.</text>
</comment>
<dbReference type="GO" id="GO:0015889">
    <property type="term" value="P:cobalamin transport"/>
    <property type="evidence" value="ECO:0007669"/>
    <property type="project" value="TreeGrafter"/>
</dbReference>
<proteinExistence type="predicted"/>
<feature type="signal peptide" evidence="1">
    <location>
        <begin position="1"/>
        <end position="21"/>
    </location>
</feature>
<feature type="chain" id="PRO_5043609290" description="DUF4430 domain-containing protein" evidence="1">
    <location>
        <begin position="22"/>
        <end position="135"/>
    </location>
</feature>
<keyword evidence="1" id="KW-0732">Signal</keyword>
<name>A0AAW0MS13_9GOBI</name>
<organism evidence="2 3">
    <name type="scientific">Mugilogobius chulae</name>
    <name type="common">yellowstripe goby</name>
    <dbReference type="NCBI Taxonomy" id="88201"/>
    <lineage>
        <taxon>Eukaryota</taxon>
        <taxon>Metazoa</taxon>
        <taxon>Chordata</taxon>
        <taxon>Craniata</taxon>
        <taxon>Vertebrata</taxon>
        <taxon>Euteleostomi</taxon>
        <taxon>Actinopterygii</taxon>
        <taxon>Neopterygii</taxon>
        <taxon>Teleostei</taxon>
        <taxon>Neoteleostei</taxon>
        <taxon>Acanthomorphata</taxon>
        <taxon>Gobiaria</taxon>
        <taxon>Gobiiformes</taxon>
        <taxon>Gobioidei</taxon>
        <taxon>Gobiidae</taxon>
        <taxon>Gobionellinae</taxon>
        <taxon>Mugilogobius</taxon>
    </lineage>
</organism>
<evidence type="ECO:0000256" key="1">
    <source>
        <dbReference type="SAM" id="SignalP"/>
    </source>
</evidence>
<dbReference type="PANTHER" id="PTHR10559:SF18">
    <property type="entry name" value="TRANSCOBALAMIN II"/>
    <property type="match status" value="1"/>
</dbReference>